<feature type="region of interest" description="Disordered" evidence="1">
    <location>
        <begin position="73"/>
        <end position="233"/>
    </location>
</feature>
<dbReference type="AlphaFoldDB" id="A0A6A6QPR4"/>
<dbReference type="Proteomes" id="UP000799750">
    <property type="component" value="Unassembled WGS sequence"/>
</dbReference>
<sequence length="246" mass="27955">MSVTRQWFQPGEGIAREVITADIQRYLGNDALVRPGEGNGEYQGVQGYWITAYRNLTSQMVADLKLDSQRWRTEVSQGRGSPHARDAKHSKHPDKALVSYQDSRTHQSRQYYGPSDPAPSPAAVPYQQPPRPAYAPQPTHQQYQQPEPAYTYAQSQPQAGYAAPAGQSYQQPAYNQPQGQIRTAPEYTYTQQSASQNQHAQYAQHQDPRYTYPQQANPAPPTQQPYQVPSQPRYYGFYNRSSLVYR</sequence>
<dbReference type="PANTHER" id="PTHR39609">
    <property type="entry name" value="RFEG-RELATED"/>
    <property type="match status" value="1"/>
</dbReference>
<accession>A0A6A6QPR4</accession>
<keyword evidence="3" id="KW-1185">Reference proteome</keyword>
<dbReference type="OrthoDB" id="4146887at2759"/>
<feature type="compositionally biased region" description="Pro residues" evidence="1">
    <location>
        <begin position="116"/>
        <end position="135"/>
    </location>
</feature>
<dbReference type="EMBL" id="MU004193">
    <property type="protein sequence ID" value="KAF2492897.1"/>
    <property type="molecule type" value="Genomic_DNA"/>
</dbReference>
<evidence type="ECO:0000313" key="2">
    <source>
        <dbReference type="EMBL" id="KAF2492897.1"/>
    </source>
</evidence>
<feature type="compositionally biased region" description="Polar residues" evidence="1">
    <location>
        <begin position="188"/>
        <end position="204"/>
    </location>
</feature>
<protein>
    <submittedName>
        <fullName evidence="2">Uncharacterized protein</fullName>
    </submittedName>
</protein>
<evidence type="ECO:0000256" key="1">
    <source>
        <dbReference type="SAM" id="MobiDB-lite"/>
    </source>
</evidence>
<feature type="compositionally biased region" description="Low complexity" evidence="1">
    <location>
        <begin position="152"/>
        <end position="174"/>
    </location>
</feature>
<organism evidence="2 3">
    <name type="scientific">Lophium mytilinum</name>
    <dbReference type="NCBI Taxonomy" id="390894"/>
    <lineage>
        <taxon>Eukaryota</taxon>
        <taxon>Fungi</taxon>
        <taxon>Dikarya</taxon>
        <taxon>Ascomycota</taxon>
        <taxon>Pezizomycotina</taxon>
        <taxon>Dothideomycetes</taxon>
        <taxon>Pleosporomycetidae</taxon>
        <taxon>Mytilinidiales</taxon>
        <taxon>Mytilinidiaceae</taxon>
        <taxon>Lophium</taxon>
    </lineage>
</organism>
<evidence type="ECO:0000313" key="3">
    <source>
        <dbReference type="Proteomes" id="UP000799750"/>
    </source>
</evidence>
<dbReference type="PANTHER" id="PTHR39609:SF1">
    <property type="entry name" value="RFEG"/>
    <property type="match status" value="1"/>
</dbReference>
<proteinExistence type="predicted"/>
<reference evidence="2" key="1">
    <citation type="journal article" date="2020" name="Stud. Mycol.">
        <title>101 Dothideomycetes genomes: a test case for predicting lifestyles and emergence of pathogens.</title>
        <authorList>
            <person name="Haridas S."/>
            <person name="Albert R."/>
            <person name="Binder M."/>
            <person name="Bloem J."/>
            <person name="Labutti K."/>
            <person name="Salamov A."/>
            <person name="Andreopoulos B."/>
            <person name="Baker S."/>
            <person name="Barry K."/>
            <person name="Bills G."/>
            <person name="Bluhm B."/>
            <person name="Cannon C."/>
            <person name="Castanera R."/>
            <person name="Culley D."/>
            <person name="Daum C."/>
            <person name="Ezra D."/>
            <person name="Gonzalez J."/>
            <person name="Henrissat B."/>
            <person name="Kuo A."/>
            <person name="Liang C."/>
            <person name="Lipzen A."/>
            <person name="Lutzoni F."/>
            <person name="Magnuson J."/>
            <person name="Mondo S."/>
            <person name="Nolan M."/>
            <person name="Ohm R."/>
            <person name="Pangilinan J."/>
            <person name="Park H.-J."/>
            <person name="Ramirez L."/>
            <person name="Alfaro M."/>
            <person name="Sun H."/>
            <person name="Tritt A."/>
            <person name="Yoshinaga Y."/>
            <person name="Zwiers L.-H."/>
            <person name="Turgeon B."/>
            <person name="Goodwin S."/>
            <person name="Spatafora J."/>
            <person name="Crous P."/>
            <person name="Grigoriev I."/>
        </authorList>
    </citation>
    <scope>NUCLEOTIDE SEQUENCE</scope>
    <source>
        <strain evidence="2">CBS 269.34</strain>
    </source>
</reference>
<name>A0A6A6QPR4_9PEZI</name>
<gene>
    <name evidence="2" type="ORF">BU16DRAFT_564202</name>
</gene>